<dbReference type="RefSeq" id="WP_015469869.1">
    <property type="nucleotide sequence ID" value="NC_020813.1"/>
</dbReference>
<evidence type="ECO:0000256" key="1">
    <source>
        <dbReference type="ARBA" id="ARBA00001974"/>
    </source>
</evidence>
<dbReference type="Pfam" id="PF18158">
    <property type="entry name" value="AidB_N"/>
    <property type="match status" value="1"/>
</dbReference>
<evidence type="ECO:0000313" key="9">
    <source>
        <dbReference type="EMBL" id="AGH95379.1"/>
    </source>
</evidence>
<dbReference type="eggNOG" id="COG1960">
    <property type="taxonomic scope" value="Bacteria"/>
</dbReference>
<dbReference type="Pfam" id="PF02770">
    <property type="entry name" value="Acyl-CoA_dh_M"/>
    <property type="match status" value="1"/>
</dbReference>
<keyword evidence="4 5" id="KW-0274">FAD</keyword>
<dbReference type="InterPro" id="IPR009100">
    <property type="entry name" value="AcylCoA_DH/oxidase_NM_dom_sf"/>
</dbReference>
<dbReference type="HOGENOM" id="CLU_016513_1_0_7"/>
<sequence>MQKSNEFFQDEAELSNTFQADEVLKTHINAVIPEAYKKEIVNHLNTVGEKAAGEWLQLSRVAEEQKPVLTQFDSRGKRIDHIAISREWQQLEKAAATEGIVATAYERRQDEFSRVYQMALLYLYAPSSAFFACPLAMTDGAARAIELHGDEKLKAHAFKNLTSRDPAKFWTSGQWMTERTGGSDVSGTSTVAKKVEGRNYLLSGTKWFTSATTSQMALTLARPEGGAEGSRGLSLYYIELRDAQGTLNNIEVHRLKNKLGTDALPTAELTLHETPAVLMGNEGEGVKRIASVLNITRIYNSICAVSHMRRGLDLAKSYATKRRAFGKLLVDHPLHRKTLEELEVEFRKCFQLTFYVASLLGKEEVGKASESERILLRALTPIVKLYTAKKCIAVTSEVLESFGGAGYIENTYIPRLLRDAQVFSIWEGTTNVLALDFLRACEKERALEALSAHFDMTGLARFQKYSPEEQMTHARELAFAVAESVIAGLNQV</sequence>
<accession>M4VQE6</accession>
<comment type="cofactor">
    <cofactor evidence="1 5">
        <name>FAD</name>
        <dbReference type="ChEBI" id="CHEBI:57692"/>
    </cofactor>
</comment>
<name>M4VQE6_9BACT</name>
<proteinExistence type="inferred from homology"/>
<dbReference type="Gene3D" id="6.10.250.600">
    <property type="match status" value="1"/>
</dbReference>
<dbReference type="InterPro" id="IPR009075">
    <property type="entry name" value="AcylCo_DH/oxidase_C"/>
</dbReference>
<dbReference type="InterPro" id="IPR041504">
    <property type="entry name" value="AidB_N"/>
</dbReference>
<dbReference type="Gene3D" id="1.20.140.10">
    <property type="entry name" value="Butyryl-CoA Dehydrogenase, subunit A, domain 3"/>
    <property type="match status" value="1"/>
</dbReference>
<organism evidence="9 10">
    <name type="scientific">Pseudobdellovibrio exovorus JSS</name>
    <dbReference type="NCBI Taxonomy" id="1184267"/>
    <lineage>
        <taxon>Bacteria</taxon>
        <taxon>Pseudomonadati</taxon>
        <taxon>Bdellovibrionota</taxon>
        <taxon>Bdellovibrionia</taxon>
        <taxon>Bdellovibrionales</taxon>
        <taxon>Pseudobdellovibrionaceae</taxon>
        <taxon>Pseudobdellovibrio</taxon>
    </lineage>
</organism>
<dbReference type="InterPro" id="IPR052904">
    <property type="entry name" value="Acyl-CoA_dehydrogenase-like"/>
</dbReference>
<evidence type="ECO:0000256" key="3">
    <source>
        <dbReference type="ARBA" id="ARBA00022630"/>
    </source>
</evidence>
<dbReference type="InterPro" id="IPR006089">
    <property type="entry name" value="Acyl-CoA_DH_CS"/>
</dbReference>
<evidence type="ECO:0000256" key="5">
    <source>
        <dbReference type="RuleBase" id="RU362125"/>
    </source>
</evidence>
<dbReference type="PROSITE" id="PS00073">
    <property type="entry name" value="ACYL_COA_DH_2"/>
    <property type="match status" value="1"/>
</dbReference>
<dbReference type="InterPro" id="IPR036250">
    <property type="entry name" value="AcylCo_DH-like_C"/>
</dbReference>
<evidence type="ECO:0000313" key="10">
    <source>
        <dbReference type="Proteomes" id="UP000012040"/>
    </source>
</evidence>
<dbReference type="KEGG" id="bex:A11Q_1163"/>
<dbReference type="Gene3D" id="2.40.110.20">
    <property type="match status" value="1"/>
</dbReference>
<dbReference type="STRING" id="1184267.A11Q_1163"/>
<dbReference type="Proteomes" id="UP000012040">
    <property type="component" value="Chromosome"/>
</dbReference>
<evidence type="ECO:0000259" key="8">
    <source>
        <dbReference type="Pfam" id="PF18158"/>
    </source>
</evidence>
<reference evidence="9 10" key="1">
    <citation type="journal article" date="2013" name="ISME J.">
        <title>By their genes ye shall know them: genomic signatures of predatory bacteria.</title>
        <authorList>
            <person name="Pasternak Z."/>
            <person name="Pietrokovski S."/>
            <person name="Rotem O."/>
            <person name="Gophna U."/>
            <person name="Lurie-Weinberger M.N."/>
            <person name="Jurkevitch E."/>
        </authorList>
    </citation>
    <scope>NUCLEOTIDE SEQUENCE [LARGE SCALE GENOMIC DNA]</scope>
    <source>
        <strain evidence="9 10">JSS</strain>
    </source>
</reference>
<feature type="domain" description="Acyl-CoA dehydrogenase/oxidase C-terminal" evidence="6">
    <location>
        <begin position="283"/>
        <end position="436"/>
    </location>
</feature>
<evidence type="ECO:0008006" key="11">
    <source>
        <dbReference type="Google" id="ProtNLM"/>
    </source>
</evidence>
<comment type="similarity">
    <text evidence="2 5">Belongs to the acyl-CoA dehydrogenase family.</text>
</comment>
<gene>
    <name evidence="9" type="ORF">A11Q_1163</name>
</gene>
<dbReference type="GO" id="GO:0003995">
    <property type="term" value="F:acyl-CoA dehydrogenase activity"/>
    <property type="evidence" value="ECO:0007669"/>
    <property type="project" value="InterPro"/>
</dbReference>
<dbReference type="SUPFAM" id="SSF47203">
    <property type="entry name" value="Acyl-CoA dehydrogenase C-terminal domain-like"/>
    <property type="match status" value="1"/>
</dbReference>
<evidence type="ECO:0000256" key="2">
    <source>
        <dbReference type="ARBA" id="ARBA00009347"/>
    </source>
</evidence>
<evidence type="ECO:0000259" key="7">
    <source>
        <dbReference type="Pfam" id="PF02770"/>
    </source>
</evidence>
<dbReference type="EMBL" id="CP003537">
    <property type="protein sequence ID" value="AGH95379.1"/>
    <property type="molecule type" value="Genomic_DNA"/>
</dbReference>
<dbReference type="PANTHER" id="PTHR42707:SF2">
    <property type="entry name" value="ACD11 DEHYDROGENASE"/>
    <property type="match status" value="1"/>
</dbReference>
<dbReference type="OrthoDB" id="9771038at2"/>
<dbReference type="PATRIC" id="fig|1184267.3.peg.1177"/>
<feature type="domain" description="Adaptive response protein AidB N-terminal" evidence="8">
    <location>
        <begin position="13"/>
        <end position="164"/>
    </location>
</feature>
<keyword evidence="10" id="KW-1185">Reference proteome</keyword>
<evidence type="ECO:0000259" key="6">
    <source>
        <dbReference type="Pfam" id="PF00441"/>
    </source>
</evidence>
<keyword evidence="5" id="KW-0560">Oxidoreductase</keyword>
<dbReference type="Pfam" id="PF00441">
    <property type="entry name" value="Acyl-CoA_dh_1"/>
    <property type="match status" value="1"/>
</dbReference>
<protein>
    <recommendedName>
        <fullName evidence="11">Acyl-CoA dehydrogenase</fullName>
    </recommendedName>
</protein>
<evidence type="ECO:0000256" key="4">
    <source>
        <dbReference type="ARBA" id="ARBA00022827"/>
    </source>
</evidence>
<dbReference type="SUPFAM" id="SSF56645">
    <property type="entry name" value="Acyl-CoA dehydrogenase NM domain-like"/>
    <property type="match status" value="1"/>
</dbReference>
<dbReference type="PANTHER" id="PTHR42707">
    <property type="entry name" value="ACYL-COA DEHYDROGENASE"/>
    <property type="match status" value="1"/>
</dbReference>
<feature type="domain" description="Acyl-CoA oxidase/dehydrogenase middle" evidence="7">
    <location>
        <begin position="174"/>
        <end position="272"/>
    </location>
</feature>
<dbReference type="InterPro" id="IPR006091">
    <property type="entry name" value="Acyl-CoA_Oxase/DH_mid-dom"/>
</dbReference>
<keyword evidence="3 5" id="KW-0285">Flavoprotein</keyword>
<dbReference type="AlphaFoldDB" id="M4VQE6"/>